<keyword evidence="2" id="KW-0238">DNA-binding</keyword>
<protein>
    <submittedName>
        <fullName evidence="5">GntR family transcriptional regulator</fullName>
    </submittedName>
</protein>
<evidence type="ECO:0000259" key="4">
    <source>
        <dbReference type="PROSITE" id="PS50949"/>
    </source>
</evidence>
<dbReference type="PANTHER" id="PTHR44846">
    <property type="entry name" value="MANNOSYL-D-GLYCERATE TRANSPORT/METABOLISM SYSTEM REPRESSOR MNGR-RELATED"/>
    <property type="match status" value="1"/>
</dbReference>
<proteinExistence type="predicted"/>
<sequence length="251" mass="27686">MSAKPRSVASNAASETTMTKRTMVSDAIIRDIESGSLNDGDRLPSEGELAARHGVSVGTVQKALTQLAHSGLITREQGRGTFVSGTRVAPADVRYLRFTSADGQDLPCYVHARSVRRTRRTGPWSEFLGGKGFVRIERIINVGGRFDLYSEFWLREEDFAELGGLDRSALEKNLRELVGQRLALPTLRVDQCIRFGELPSAAAQQLTIAAGQAGLIKELRGYTLRDRPLYYQSVYAGPFKERLAIARENGQ</sequence>
<evidence type="ECO:0000313" key="5">
    <source>
        <dbReference type="EMBL" id="SAL86586.1"/>
    </source>
</evidence>
<dbReference type="CDD" id="cd07377">
    <property type="entry name" value="WHTH_GntR"/>
    <property type="match status" value="1"/>
</dbReference>
<dbReference type="InterPro" id="IPR050679">
    <property type="entry name" value="Bact_HTH_transcr_reg"/>
</dbReference>
<dbReference type="SUPFAM" id="SSF46785">
    <property type="entry name" value="Winged helix' DNA-binding domain"/>
    <property type="match status" value="1"/>
</dbReference>
<dbReference type="AlphaFoldDB" id="A0A158KZK7"/>
<dbReference type="InterPro" id="IPR036390">
    <property type="entry name" value="WH_DNA-bd_sf"/>
</dbReference>
<dbReference type="PRINTS" id="PR00035">
    <property type="entry name" value="HTHGNTR"/>
</dbReference>
<dbReference type="Gene3D" id="1.10.10.10">
    <property type="entry name" value="Winged helix-like DNA-binding domain superfamily/Winged helix DNA-binding domain"/>
    <property type="match status" value="1"/>
</dbReference>
<evidence type="ECO:0000313" key="6">
    <source>
        <dbReference type="Proteomes" id="UP000055019"/>
    </source>
</evidence>
<gene>
    <name evidence="5" type="ORF">AWB74_07764</name>
</gene>
<dbReference type="InterPro" id="IPR000524">
    <property type="entry name" value="Tscrpt_reg_HTH_GntR"/>
</dbReference>
<dbReference type="GO" id="GO:0003677">
    <property type="term" value="F:DNA binding"/>
    <property type="evidence" value="ECO:0007669"/>
    <property type="project" value="UniProtKB-KW"/>
</dbReference>
<dbReference type="InterPro" id="IPR028978">
    <property type="entry name" value="Chorismate_lyase_/UTRA_dom_sf"/>
</dbReference>
<dbReference type="Pfam" id="PF07702">
    <property type="entry name" value="UTRA"/>
    <property type="match status" value="1"/>
</dbReference>
<dbReference type="GO" id="GO:0003700">
    <property type="term" value="F:DNA-binding transcription factor activity"/>
    <property type="evidence" value="ECO:0007669"/>
    <property type="project" value="InterPro"/>
</dbReference>
<dbReference type="InterPro" id="IPR011663">
    <property type="entry name" value="UTRA"/>
</dbReference>
<accession>A0A158KZK7</accession>
<dbReference type="PANTHER" id="PTHR44846:SF1">
    <property type="entry name" value="MANNOSYL-D-GLYCERATE TRANSPORT_METABOLISM SYSTEM REPRESSOR MNGR-RELATED"/>
    <property type="match status" value="1"/>
</dbReference>
<keyword evidence="3" id="KW-0804">Transcription</keyword>
<dbReference type="InterPro" id="IPR036388">
    <property type="entry name" value="WH-like_DNA-bd_sf"/>
</dbReference>
<reference evidence="5" key="1">
    <citation type="submission" date="2016-01" db="EMBL/GenBank/DDBJ databases">
        <authorList>
            <person name="Peeters C."/>
        </authorList>
    </citation>
    <scope>NUCLEOTIDE SEQUENCE [LARGE SCALE GENOMIC DNA]</scope>
    <source>
        <strain evidence="5">LMG 29317</strain>
    </source>
</reference>
<dbReference type="Pfam" id="PF00392">
    <property type="entry name" value="GntR"/>
    <property type="match status" value="1"/>
</dbReference>
<evidence type="ECO:0000256" key="3">
    <source>
        <dbReference type="ARBA" id="ARBA00023163"/>
    </source>
</evidence>
<organism evidence="5 6">
    <name type="scientific">Caballeronia arvi</name>
    <dbReference type="NCBI Taxonomy" id="1777135"/>
    <lineage>
        <taxon>Bacteria</taxon>
        <taxon>Pseudomonadati</taxon>
        <taxon>Pseudomonadota</taxon>
        <taxon>Betaproteobacteria</taxon>
        <taxon>Burkholderiales</taxon>
        <taxon>Burkholderiaceae</taxon>
        <taxon>Caballeronia</taxon>
    </lineage>
</organism>
<evidence type="ECO:0000256" key="2">
    <source>
        <dbReference type="ARBA" id="ARBA00023125"/>
    </source>
</evidence>
<keyword evidence="1" id="KW-0805">Transcription regulation</keyword>
<dbReference type="GO" id="GO:0045892">
    <property type="term" value="P:negative regulation of DNA-templated transcription"/>
    <property type="evidence" value="ECO:0007669"/>
    <property type="project" value="TreeGrafter"/>
</dbReference>
<dbReference type="EMBL" id="FCOM02000075">
    <property type="protein sequence ID" value="SAL86586.1"/>
    <property type="molecule type" value="Genomic_DNA"/>
</dbReference>
<comment type="caution">
    <text evidence="5">The sequence shown here is derived from an EMBL/GenBank/DDBJ whole genome shotgun (WGS) entry which is preliminary data.</text>
</comment>
<evidence type="ECO:0000256" key="1">
    <source>
        <dbReference type="ARBA" id="ARBA00023015"/>
    </source>
</evidence>
<dbReference type="SUPFAM" id="SSF64288">
    <property type="entry name" value="Chorismate lyase-like"/>
    <property type="match status" value="1"/>
</dbReference>
<dbReference type="Gene3D" id="3.40.1410.10">
    <property type="entry name" value="Chorismate lyase-like"/>
    <property type="match status" value="1"/>
</dbReference>
<keyword evidence="6" id="KW-1185">Reference proteome</keyword>
<dbReference type="SMART" id="SM00345">
    <property type="entry name" value="HTH_GNTR"/>
    <property type="match status" value="1"/>
</dbReference>
<feature type="domain" description="HTH gntR-type" evidence="4">
    <location>
        <begin position="18"/>
        <end position="86"/>
    </location>
</feature>
<dbReference type="Proteomes" id="UP000055019">
    <property type="component" value="Unassembled WGS sequence"/>
</dbReference>
<dbReference type="PROSITE" id="PS50949">
    <property type="entry name" value="HTH_GNTR"/>
    <property type="match status" value="1"/>
</dbReference>
<name>A0A158KZK7_9BURK</name>